<dbReference type="EMBL" id="MH204886">
    <property type="protein sequence ID" value="QJA16337.1"/>
    <property type="molecule type" value="Genomic_DNA"/>
</dbReference>
<dbReference type="GO" id="GO:0045259">
    <property type="term" value="C:proton-transporting ATP synthase complex"/>
    <property type="evidence" value="ECO:0007669"/>
    <property type="project" value="UniProtKB-KW"/>
</dbReference>
<accession>A0A060NSW9</accession>
<keyword evidence="3 14" id="KW-0813">Transport</keyword>
<dbReference type="EMBL" id="KJ184526">
    <property type="protein sequence ID" value="AHN95960.1"/>
    <property type="molecule type" value="Genomic_DNA"/>
</dbReference>
<evidence type="ECO:0000256" key="6">
    <source>
        <dbReference type="ARBA" id="ARBA00022781"/>
    </source>
</evidence>
<reference evidence="17" key="2">
    <citation type="submission" date="2014-01" db="EMBL/GenBank/DDBJ databases">
        <title>Complete mitochondrail genome of Syngnathus schlegelli.</title>
        <authorList>
            <person name="Zhang H."/>
            <person name="Lin Q."/>
        </authorList>
    </citation>
    <scope>NUCLEOTIDE SEQUENCE</scope>
</reference>
<dbReference type="GO" id="GO:0015078">
    <property type="term" value="F:proton transmembrane transporter activity"/>
    <property type="evidence" value="ECO:0007669"/>
    <property type="project" value="InterPro"/>
</dbReference>
<keyword evidence="9 14" id="KW-0496">Mitochondrion</keyword>
<name>A0A060NSW9_9TELE</name>
<keyword evidence="10 16" id="KW-0472">Membrane</keyword>
<evidence type="ECO:0000256" key="5">
    <source>
        <dbReference type="ARBA" id="ARBA00022692"/>
    </source>
</evidence>
<dbReference type="PANTHER" id="PTHR39937">
    <property type="entry name" value="ATP SYNTHASE PROTEIN 8"/>
    <property type="match status" value="1"/>
</dbReference>
<reference evidence="19" key="1">
    <citation type="journal article" date="2014" name="Gene">
        <title>Mitogenomic circumscription of a novel percomorph fish clade mainly comprising "Syngnathoidei" (Teleostei).</title>
        <authorList>
            <person name="Song H.Y."/>
            <person name="Mabuchi K."/>
            <person name="Satoh T.P."/>
            <person name="Moore J.A."/>
            <person name="Yamanoue Y."/>
            <person name="Miya M."/>
            <person name="Nishida M."/>
        </authorList>
    </citation>
    <scope>NUCLEOTIDE SEQUENCE</scope>
</reference>
<keyword evidence="8 14" id="KW-0406">Ion transport</keyword>
<evidence type="ECO:0000313" key="20">
    <source>
        <dbReference type="EMBL" id="QJA16337.1"/>
    </source>
</evidence>
<evidence type="ECO:0000256" key="3">
    <source>
        <dbReference type="ARBA" id="ARBA00022448"/>
    </source>
</evidence>
<comment type="subunit">
    <text evidence="13">Component of the ATP synthase complex composed at least of ATP5F1A/subunit alpha, ATP5F1B/subunit beta, ATP5MC1/subunit c (homooctomer), MT-ATP6/subunit a, MT-ATP8/subunit 8, ATP5ME/subunit e, ATP5MF/subunit f, ATP5MG/subunit g, ATP5MK/subunit k, ATP5MJ/subunit j, ATP5F1C/subunit gamma, ATP5F1D/subunit delta, ATP5F1E/subunit epsilon, ATP5PF/subunit F6, ATP5PB/subunit b, ATP5PD/subunit d, ATP5PO/subunit OSCP. ATP synthase complex consists of a soluble F(1) head domain (subunits alpha(3) and beta(3)) - the catalytic core - and a membrane F(0) domain - the membrane proton channel (subunits c, a, 8, e, f, g, k and j). These two domains are linked by a central stalk (subunits gamma, delta, and epsilon) rotating inside the F1 region and a stationary peripheral stalk (subunits F6, b, d, and OSCP).</text>
</comment>
<dbReference type="AlphaFoldDB" id="A0A060NSW9"/>
<keyword evidence="11" id="KW-0066">ATP synthesis</keyword>
<dbReference type="InterPro" id="IPR001421">
    <property type="entry name" value="ATP8_metazoa"/>
</dbReference>
<evidence type="ECO:0000256" key="4">
    <source>
        <dbReference type="ARBA" id="ARBA00022547"/>
    </source>
</evidence>
<sequence length="55" mass="6436">MPQLNPSPWLLILMFSWLVFITIIPPKVASHNNPNDPNPQNAEAPKMTSWTWQWH</sequence>
<comment type="subcellular location">
    <subcellularLocation>
        <location evidence="1 14">Mitochondrion membrane</location>
        <topology evidence="1 14">Single-pass membrane protein</topology>
    </subcellularLocation>
</comment>
<evidence type="ECO:0000256" key="12">
    <source>
        <dbReference type="ARBA" id="ARBA00053067"/>
    </source>
</evidence>
<dbReference type="Pfam" id="PF00895">
    <property type="entry name" value="ATP-synt_8"/>
    <property type="match status" value="1"/>
</dbReference>
<reference evidence="18" key="3">
    <citation type="submission" date="2015-02" db="EMBL/GenBank/DDBJ databases">
        <title>Next generation sequencing yields the complete mitochondrial genome of the Pacific seaweed pipefish, Syngnathus schlegeli (Teleostei: Syngnathidae).</title>
        <authorList>
            <person name="Shen K.-N."/>
            <person name="Tsai S.-Y."/>
            <person name="Wu S.-C."/>
            <person name="Chen C.-H."/>
            <person name="Hsiao C.-D."/>
            <person name="Gao T.-X."/>
        </authorList>
    </citation>
    <scope>NUCLEOTIDE SEQUENCE</scope>
    <source>
        <tissue evidence="18">Muscle</tissue>
    </source>
</reference>
<dbReference type="GO" id="GO:0031966">
    <property type="term" value="C:mitochondrial membrane"/>
    <property type="evidence" value="ECO:0007669"/>
    <property type="project" value="UniProtKB-SubCell"/>
</dbReference>
<comment type="function">
    <text evidence="12">Subunit 8, of the mitochondrial membrane ATP synthase complex (F(1)F(0) ATP synthase or Complex V) that produces ATP from ADP in the presence of a proton gradient across the membrane which is generated by electron transport complexes of the respiratory chain. ATP synthase complex consist of a soluble F(1) head domain - the catalytic core - and a membrane F(1) domain - the membrane proton channel. These two domains are linked by a central stalk rotating inside the F(1) region and a stationary peripheral stalk. During catalysis, ATP synthesis in the catalytic domain of F(1) is coupled via a rotary mechanism of the central stalk subunits to proton translocation. In vivo, can only synthesize ATP although its ATP hydrolase activity can be activated artificially in vitro. Part of the complex F(0) domain.</text>
</comment>
<keyword evidence="4 14" id="KW-0138">CF(0)</keyword>
<reference evidence="20" key="4">
    <citation type="journal article" date="2018" name="Mitochondrial DNA Part B Resour">
        <title>Complete mitochondrial genome of the larval Syngnathus schlegeli (Gasterosteiformes, Syngnathidae) from Yangtze estuary and the phylogenetic relationship of genus Syngnathus.</title>
        <authorList>
            <person name="Zhang H."/>
            <person name="Xian W."/>
        </authorList>
    </citation>
    <scope>NUCLEOTIDE SEQUENCE</scope>
</reference>
<dbReference type="EMBL" id="KP861226">
    <property type="protein sequence ID" value="AKN58187.1"/>
    <property type="molecule type" value="Genomic_DNA"/>
</dbReference>
<evidence type="ECO:0000313" key="17">
    <source>
        <dbReference type="EMBL" id="AHN95960.1"/>
    </source>
</evidence>
<dbReference type="PANTHER" id="PTHR39937:SF1">
    <property type="entry name" value="ATP SYNTHASE PROTEIN 8"/>
    <property type="match status" value="1"/>
</dbReference>
<evidence type="ECO:0000256" key="1">
    <source>
        <dbReference type="ARBA" id="ARBA00004304"/>
    </source>
</evidence>
<evidence type="ECO:0000256" key="14">
    <source>
        <dbReference type="RuleBase" id="RU003661"/>
    </source>
</evidence>
<dbReference type="InterPro" id="IPR050635">
    <property type="entry name" value="ATPase_protein_8"/>
</dbReference>
<evidence type="ECO:0000256" key="8">
    <source>
        <dbReference type="ARBA" id="ARBA00023065"/>
    </source>
</evidence>
<organism evidence="19">
    <name type="scientific">Syngnathus schlegeli</name>
    <name type="common">seaweed pipefish</name>
    <dbReference type="NCBI Taxonomy" id="103720"/>
    <lineage>
        <taxon>Eukaryota</taxon>
        <taxon>Metazoa</taxon>
        <taxon>Chordata</taxon>
        <taxon>Craniata</taxon>
        <taxon>Vertebrata</taxon>
        <taxon>Euteleostomi</taxon>
        <taxon>Actinopterygii</taxon>
        <taxon>Neopterygii</taxon>
        <taxon>Teleostei</taxon>
        <taxon>Neoteleostei</taxon>
        <taxon>Acanthomorphata</taxon>
        <taxon>Syngnathiaria</taxon>
        <taxon>Syngnathiformes</taxon>
        <taxon>Syngnathoidei</taxon>
        <taxon>Syngnathidae</taxon>
        <taxon>Syngnathus</taxon>
    </lineage>
</organism>
<evidence type="ECO:0000256" key="2">
    <source>
        <dbReference type="ARBA" id="ARBA00008892"/>
    </source>
</evidence>
<comment type="similarity">
    <text evidence="2 14">Belongs to the ATPase protein 8 family.</text>
</comment>
<geneLocation type="mitochondrion" evidence="19"/>
<protein>
    <recommendedName>
        <fullName evidence="14">ATP synthase complex subunit 8</fullName>
    </recommendedName>
</protein>
<keyword evidence="5 14" id="KW-0812">Transmembrane</keyword>
<keyword evidence="7 16" id="KW-1133">Transmembrane helix</keyword>
<feature type="transmembrane region" description="Helical" evidence="16">
    <location>
        <begin position="6"/>
        <end position="24"/>
    </location>
</feature>
<evidence type="ECO:0000256" key="9">
    <source>
        <dbReference type="ARBA" id="ARBA00023128"/>
    </source>
</evidence>
<evidence type="ECO:0000256" key="15">
    <source>
        <dbReference type="SAM" id="MobiDB-lite"/>
    </source>
</evidence>
<dbReference type="EMBL" id="AP012318">
    <property type="protein sequence ID" value="BAO84827.1"/>
    <property type="molecule type" value="Genomic_DNA"/>
</dbReference>
<keyword evidence="6 14" id="KW-0375">Hydrogen ion transport</keyword>
<feature type="compositionally biased region" description="Polar residues" evidence="15">
    <location>
        <begin position="30"/>
        <end position="41"/>
    </location>
</feature>
<evidence type="ECO:0000313" key="19">
    <source>
        <dbReference type="EMBL" id="BAO84827.1"/>
    </source>
</evidence>
<evidence type="ECO:0000313" key="18">
    <source>
        <dbReference type="EMBL" id="AKN58187.1"/>
    </source>
</evidence>
<evidence type="ECO:0000256" key="16">
    <source>
        <dbReference type="SAM" id="Phobius"/>
    </source>
</evidence>
<proteinExistence type="inferred from homology"/>
<evidence type="ECO:0000256" key="11">
    <source>
        <dbReference type="ARBA" id="ARBA00023310"/>
    </source>
</evidence>
<evidence type="ECO:0000256" key="7">
    <source>
        <dbReference type="ARBA" id="ARBA00022989"/>
    </source>
</evidence>
<dbReference type="GO" id="GO:0015986">
    <property type="term" value="P:proton motive force-driven ATP synthesis"/>
    <property type="evidence" value="ECO:0007669"/>
    <property type="project" value="InterPro"/>
</dbReference>
<feature type="region of interest" description="Disordered" evidence="15">
    <location>
        <begin position="30"/>
        <end position="55"/>
    </location>
</feature>
<evidence type="ECO:0000256" key="10">
    <source>
        <dbReference type="ARBA" id="ARBA00023136"/>
    </source>
</evidence>
<gene>
    <name evidence="19" type="primary">ATPase 8</name>
    <name evidence="17" type="synonym">ATP8</name>
</gene>
<evidence type="ECO:0000256" key="13">
    <source>
        <dbReference type="ARBA" id="ARBA00064647"/>
    </source>
</evidence>